<protein>
    <submittedName>
        <fullName evidence="2">Uncharacterized protein</fullName>
    </submittedName>
</protein>
<proteinExistence type="predicted"/>
<reference evidence="2 3" key="1">
    <citation type="journal article" date="2018" name="Nat. Genet.">
        <title>The Rosa genome provides new insights in the design of modern roses.</title>
        <authorList>
            <person name="Bendahmane M."/>
        </authorList>
    </citation>
    <scope>NUCLEOTIDE SEQUENCE [LARGE SCALE GENOMIC DNA]</scope>
    <source>
        <strain evidence="3">cv. Old Blush</strain>
    </source>
</reference>
<evidence type="ECO:0000256" key="1">
    <source>
        <dbReference type="SAM" id="MobiDB-lite"/>
    </source>
</evidence>
<comment type="caution">
    <text evidence="2">The sequence shown here is derived from an EMBL/GenBank/DDBJ whole genome shotgun (WGS) entry which is preliminary data.</text>
</comment>
<feature type="region of interest" description="Disordered" evidence="1">
    <location>
        <begin position="1"/>
        <end position="28"/>
    </location>
</feature>
<gene>
    <name evidence="2" type="ORF">RchiOBHm_Chr7g0190001</name>
</gene>
<dbReference type="EMBL" id="PDCK01000045">
    <property type="protein sequence ID" value="PRQ16970.1"/>
    <property type="molecule type" value="Genomic_DNA"/>
</dbReference>
<feature type="compositionally biased region" description="Basic and acidic residues" evidence="1">
    <location>
        <begin position="11"/>
        <end position="26"/>
    </location>
</feature>
<organism evidence="2 3">
    <name type="scientific">Rosa chinensis</name>
    <name type="common">China rose</name>
    <dbReference type="NCBI Taxonomy" id="74649"/>
    <lineage>
        <taxon>Eukaryota</taxon>
        <taxon>Viridiplantae</taxon>
        <taxon>Streptophyta</taxon>
        <taxon>Embryophyta</taxon>
        <taxon>Tracheophyta</taxon>
        <taxon>Spermatophyta</taxon>
        <taxon>Magnoliopsida</taxon>
        <taxon>eudicotyledons</taxon>
        <taxon>Gunneridae</taxon>
        <taxon>Pentapetalae</taxon>
        <taxon>rosids</taxon>
        <taxon>fabids</taxon>
        <taxon>Rosales</taxon>
        <taxon>Rosaceae</taxon>
        <taxon>Rosoideae</taxon>
        <taxon>Rosoideae incertae sedis</taxon>
        <taxon>Rosa</taxon>
    </lineage>
</organism>
<evidence type="ECO:0000313" key="2">
    <source>
        <dbReference type="EMBL" id="PRQ16970.1"/>
    </source>
</evidence>
<evidence type="ECO:0000313" key="3">
    <source>
        <dbReference type="Proteomes" id="UP000238479"/>
    </source>
</evidence>
<dbReference type="AlphaFoldDB" id="A0A2P6P4W5"/>
<accession>A0A2P6P4W5</accession>
<dbReference type="Proteomes" id="UP000238479">
    <property type="component" value="Chromosome 7"/>
</dbReference>
<sequence>MPAADQVLVRAAEKPSRGTRLGREGRGGASRVPLLGLLCCSHQNLLGGRHFRKGQNKAEIPNRIMRWKYKLAG</sequence>
<keyword evidence="3" id="KW-1185">Reference proteome</keyword>
<dbReference type="Gramene" id="PRQ16970">
    <property type="protein sequence ID" value="PRQ16970"/>
    <property type="gene ID" value="RchiOBHm_Chr7g0190001"/>
</dbReference>
<name>A0A2P6P4W5_ROSCH</name>